<reference evidence="2" key="1">
    <citation type="submission" date="2015-06" db="EMBL/GenBank/DDBJ databases">
        <authorList>
            <person name="Nguyen H."/>
        </authorList>
    </citation>
    <scope>NUCLEOTIDE SEQUENCE</scope>
    <source>
        <strain evidence="2">DAOM 180753</strain>
    </source>
</reference>
<name>A0AAI9X229_PENTH</name>
<evidence type="ECO:0000259" key="1">
    <source>
        <dbReference type="Pfam" id="PF09364"/>
    </source>
</evidence>
<feature type="domain" description="Xylulose 5-phosphate/Fructose 6-phosphate phosphoketolase N-terminal" evidence="1">
    <location>
        <begin position="2"/>
        <end position="60"/>
    </location>
</feature>
<keyword evidence="3" id="KW-1185">Reference proteome</keyword>
<dbReference type="Proteomes" id="UP001227192">
    <property type="component" value="Unassembled WGS sequence"/>
</dbReference>
<reference evidence="2" key="2">
    <citation type="journal article" date="2016" name="Fungal Biol.">
        <title>Ochratoxin A production by Penicillium thymicola.</title>
        <authorList>
            <person name="Nguyen H.D.T."/>
            <person name="McMullin D.R."/>
            <person name="Ponomareva E."/>
            <person name="Riley R."/>
            <person name="Pomraning K.R."/>
            <person name="Baker S.E."/>
            <person name="Seifert K.A."/>
        </authorList>
    </citation>
    <scope>NUCLEOTIDE SEQUENCE</scope>
    <source>
        <strain evidence="2">DAOM 180753</strain>
    </source>
</reference>
<dbReference type="InterPro" id="IPR005593">
    <property type="entry name" value="Xul5P/Fru6P_PKetolase"/>
</dbReference>
<dbReference type="GO" id="GO:0005975">
    <property type="term" value="P:carbohydrate metabolic process"/>
    <property type="evidence" value="ECO:0007669"/>
    <property type="project" value="InterPro"/>
</dbReference>
<evidence type="ECO:0000313" key="3">
    <source>
        <dbReference type="Proteomes" id="UP001227192"/>
    </source>
</evidence>
<dbReference type="EMBL" id="LACB01001202">
    <property type="protein sequence ID" value="KAJ9480658.1"/>
    <property type="molecule type" value="Genomic_DNA"/>
</dbReference>
<dbReference type="Pfam" id="PF09364">
    <property type="entry name" value="XFP_N"/>
    <property type="match status" value="1"/>
</dbReference>
<comment type="caution">
    <text evidence="2">The sequence shown here is derived from an EMBL/GenBank/DDBJ whole genome shotgun (WGS) entry which is preliminary data.</text>
</comment>
<dbReference type="GO" id="GO:0016832">
    <property type="term" value="F:aldehyde-lyase activity"/>
    <property type="evidence" value="ECO:0007669"/>
    <property type="project" value="InterPro"/>
</dbReference>
<dbReference type="PANTHER" id="PTHR31273">
    <property type="entry name" value="PHOSPHOKETOLASE-RELATED"/>
    <property type="match status" value="1"/>
</dbReference>
<sequence length="67" mass="7574">MNLDMLYIVGPGHGAPAILAALWLEGSLERFYPQYSRDSKGLHNLVPTFSTTAGFPSNQRRDTWFYP</sequence>
<dbReference type="Gene3D" id="3.40.50.970">
    <property type="match status" value="1"/>
</dbReference>
<proteinExistence type="predicted"/>
<organism evidence="2 3">
    <name type="scientific">Penicillium thymicola</name>
    <dbReference type="NCBI Taxonomy" id="293382"/>
    <lineage>
        <taxon>Eukaryota</taxon>
        <taxon>Fungi</taxon>
        <taxon>Dikarya</taxon>
        <taxon>Ascomycota</taxon>
        <taxon>Pezizomycotina</taxon>
        <taxon>Eurotiomycetes</taxon>
        <taxon>Eurotiomycetidae</taxon>
        <taxon>Eurotiales</taxon>
        <taxon>Aspergillaceae</taxon>
        <taxon>Penicillium</taxon>
    </lineage>
</organism>
<dbReference type="AlphaFoldDB" id="A0AAI9X229"/>
<protein>
    <recommendedName>
        <fullName evidence="1">Xylulose 5-phosphate/Fructose 6-phosphate phosphoketolase N-terminal domain-containing protein</fullName>
    </recommendedName>
</protein>
<dbReference type="PANTHER" id="PTHR31273:SF1">
    <property type="entry name" value="PHOSPHOKETOLASE-RELATED"/>
    <property type="match status" value="1"/>
</dbReference>
<gene>
    <name evidence="2" type="ORF">VN97_g12884</name>
</gene>
<dbReference type="InterPro" id="IPR018970">
    <property type="entry name" value="Xul5P/Fru6P_PKetolase_N"/>
</dbReference>
<evidence type="ECO:0000313" key="2">
    <source>
        <dbReference type="EMBL" id="KAJ9480658.1"/>
    </source>
</evidence>
<accession>A0AAI9X229</accession>